<evidence type="ECO:0000256" key="7">
    <source>
        <dbReference type="ARBA" id="ARBA00023284"/>
    </source>
</evidence>
<dbReference type="Pfam" id="PF07992">
    <property type="entry name" value="Pyr_redox_2"/>
    <property type="match status" value="1"/>
</dbReference>
<dbReference type="PRINTS" id="PR00368">
    <property type="entry name" value="FADPNR"/>
</dbReference>
<evidence type="ECO:0000313" key="10">
    <source>
        <dbReference type="Proteomes" id="UP001596258"/>
    </source>
</evidence>
<protein>
    <submittedName>
        <fullName evidence="9">FAD-dependent oxidoreductase</fullName>
    </submittedName>
</protein>
<sequence length="551" mass="59175">MKVVIVGGVAGGMSAATRLRRLDETAEIIVLEQGPYVSFANCGLPYYLSGEIQDRADLIVQTPAKLKQRFNIDVRVNQRVTAVAPDQHQLSVQVAGQTVTETYDKLILAPGAVPIVPPLPGLATAKNVATLRNIPDLDHIMAQLNETAARTVTLVGGGFISLEMAEALRQRGLAVTVVEQATHILPPLDEEMAAYVQQTLAHHDVRVITGQAVTAIKAAGRKLILSDQTQLQTDLTILAVGVRPATDFLADSGLKLGLHGGIEVDDTYQTSAADVYAVGDAIVVRNQVSGQPDLISLASPANRQGRQVADNIAGLPHHNRGSVGTAIVRVFDMAAAMTGLNEAALQAQHLPYKAVHYRGSDHADYFPGAQTLVLKLLFNPQSGELYGAQAVGHGVAKRIDVLATAIKGHLTVADLPELELSYAPPFGSAKDPVNLVGDMAQNIVDGLSNNLQWSELPAATVAGRQLLDVRNPDELVAGRFPEAINIPLDQLRQRLAELDTNQPYIVSCQSGHRSYVAERILKQHGFDVINLDGGFSLYHTVRPDELLYDEQ</sequence>
<evidence type="ECO:0000256" key="6">
    <source>
        <dbReference type="ARBA" id="ARBA00023097"/>
    </source>
</evidence>
<evidence type="ECO:0000256" key="4">
    <source>
        <dbReference type="ARBA" id="ARBA00022827"/>
    </source>
</evidence>
<dbReference type="PANTHER" id="PTHR43429:SF1">
    <property type="entry name" value="NAD(P)H SULFUR OXIDOREDUCTASE (COA-DEPENDENT)"/>
    <property type="match status" value="1"/>
</dbReference>
<keyword evidence="5" id="KW-0560">Oxidoreductase</keyword>
<dbReference type="InterPro" id="IPR050260">
    <property type="entry name" value="FAD-bd_OxRdtase"/>
</dbReference>
<dbReference type="RefSeq" id="WP_125575682.1">
    <property type="nucleotide sequence ID" value="NZ_JBHSSO010000014.1"/>
</dbReference>
<evidence type="ECO:0000256" key="1">
    <source>
        <dbReference type="ARBA" id="ARBA00001974"/>
    </source>
</evidence>
<dbReference type="PROSITE" id="PS50206">
    <property type="entry name" value="RHODANESE_3"/>
    <property type="match status" value="1"/>
</dbReference>
<feature type="domain" description="Rhodanese" evidence="8">
    <location>
        <begin position="460"/>
        <end position="546"/>
    </location>
</feature>
<keyword evidence="7" id="KW-0676">Redox-active center</keyword>
<dbReference type="InterPro" id="IPR004099">
    <property type="entry name" value="Pyr_nucl-diS_OxRdtase_dimer"/>
</dbReference>
<evidence type="ECO:0000259" key="8">
    <source>
        <dbReference type="PROSITE" id="PS50206"/>
    </source>
</evidence>
<dbReference type="Gene3D" id="3.40.250.10">
    <property type="entry name" value="Rhodanese-like domain"/>
    <property type="match status" value="1"/>
</dbReference>
<comment type="cofactor">
    <cofactor evidence="1">
        <name>FAD</name>
        <dbReference type="ChEBI" id="CHEBI:57692"/>
    </cofactor>
</comment>
<dbReference type="SUPFAM" id="SSF51905">
    <property type="entry name" value="FAD/NAD(P)-binding domain"/>
    <property type="match status" value="2"/>
</dbReference>
<dbReference type="Pfam" id="PF02852">
    <property type="entry name" value="Pyr_redox_dim"/>
    <property type="match status" value="1"/>
</dbReference>
<keyword evidence="10" id="KW-1185">Reference proteome</keyword>
<dbReference type="EMBL" id="JBHSSO010000014">
    <property type="protein sequence ID" value="MFC6289519.1"/>
    <property type="molecule type" value="Genomic_DNA"/>
</dbReference>
<dbReference type="InterPro" id="IPR023753">
    <property type="entry name" value="FAD/NAD-binding_dom"/>
</dbReference>
<name>A0ABW1U7H9_9LACO</name>
<gene>
    <name evidence="9" type="ORF">ACFP1M_04785</name>
</gene>
<accession>A0ABW1U7H9</accession>
<dbReference type="CDD" id="cd01524">
    <property type="entry name" value="RHOD_Pyr_redox"/>
    <property type="match status" value="1"/>
</dbReference>
<keyword evidence="3" id="KW-0285">Flavoprotein</keyword>
<dbReference type="SUPFAM" id="SSF52821">
    <property type="entry name" value="Rhodanese/Cell cycle control phosphatase"/>
    <property type="match status" value="1"/>
</dbReference>
<dbReference type="SUPFAM" id="SSF55424">
    <property type="entry name" value="FAD/NAD-linked reductases, dimerisation (C-terminal) domain"/>
    <property type="match status" value="1"/>
</dbReference>
<reference evidence="10" key="1">
    <citation type="journal article" date="2019" name="Int. J. Syst. Evol. Microbiol.">
        <title>The Global Catalogue of Microorganisms (GCM) 10K type strain sequencing project: providing services to taxonomists for standard genome sequencing and annotation.</title>
        <authorList>
            <consortium name="The Broad Institute Genomics Platform"/>
            <consortium name="The Broad Institute Genome Sequencing Center for Infectious Disease"/>
            <person name="Wu L."/>
            <person name="Ma J."/>
        </authorList>
    </citation>
    <scope>NUCLEOTIDE SEQUENCE [LARGE SCALE GENOMIC DNA]</scope>
    <source>
        <strain evidence="10">CCM 8893</strain>
    </source>
</reference>
<dbReference type="InterPro" id="IPR036188">
    <property type="entry name" value="FAD/NAD-bd_sf"/>
</dbReference>
<dbReference type="Proteomes" id="UP001596258">
    <property type="component" value="Unassembled WGS sequence"/>
</dbReference>
<comment type="similarity">
    <text evidence="2">Belongs to the class-III pyridine nucleotide-disulfide oxidoreductase family.</text>
</comment>
<proteinExistence type="inferred from homology"/>
<evidence type="ECO:0000256" key="5">
    <source>
        <dbReference type="ARBA" id="ARBA00023002"/>
    </source>
</evidence>
<dbReference type="InterPro" id="IPR036873">
    <property type="entry name" value="Rhodanese-like_dom_sf"/>
</dbReference>
<evidence type="ECO:0000313" key="9">
    <source>
        <dbReference type="EMBL" id="MFC6289519.1"/>
    </source>
</evidence>
<dbReference type="SMART" id="SM00450">
    <property type="entry name" value="RHOD"/>
    <property type="match status" value="1"/>
</dbReference>
<evidence type="ECO:0000256" key="2">
    <source>
        <dbReference type="ARBA" id="ARBA00009130"/>
    </source>
</evidence>
<dbReference type="InterPro" id="IPR001763">
    <property type="entry name" value="Rhodanese-like_dom"/>
</dbReference>
<evidence type="ECO:0000256" key="3">
    <source>
        <dbReference type="ARBA" id="ARBA00022630"/>
    </source>
</evidence>
<comment type="caution">
    <text evidence="9">The sequence shown here is derived from an EMBL/GenBank/DDBJ whole genome shotgun (WGS) entry which is preliminary data.</text>
</comment>
<dbReference type="PANTHER" id="PTHR43429">
    <property type="entry name" value="PYRIDINE NUCLEOTIDE-DISULFIDE OXIDOREDUCTASE DOMAIN-CONTAINING"/>
    <property type="match status" value="1"/>
</dbReference>
<organism evidence="9 10">
    <name type="scientific">Levilactobacillus angrenensis</name>
    <dbReference type="NCBI Taxonomy" id="2486020"/>
    <lineage>
        <taxon>Bacteria</taxon>
        <taxon>Bacillati</taxon>
        <taxon>Bacillota</taxon>
        <taxon>Bacilli</taxon>
        <taxon>Lactobacillales</taxon>
        <taxon>Lactobacillaceae</taxon>
        <taxon>Levilactobacillus</taxon>
    </lineage>
</organism>
<keyword evidence="6" id="KW-0558">Oxidation</keyword>
<dbReference type="PRINTS" id="PR00411">
    <property type="entry name" value="PNDRDTASEI"/>
</dbReference>
<dbReference type="InterPro" id="IPR016156">
    <property type="entry name" value="FAD/NAD-linked_Rdtase_dimer_sf"/>
</dbReference>
<keyword evidence="4" id="KW-0274">FAD</keyword>
<dbReference type="Gene3D" id="3.50.50.60">
    <property type="entry name" value="FAD/NAD(P)-binding domain"/>
    <property type="match status" value="2"/>
</dbReference>
<dbReference type="Pfam" id="PF00581">
    <property type="entry name" value="Rhodanese"/>
    <property type="match status" value="1"/>
</dbReference>